<reference evidence="8" key="2">
    <citation type="submission" date="2020-02" db="EMBL/GenBank/DDBJ databases">
        <authorList>
            <person name="Littmann E."/>
            <person name="Sorbara M."/>
        </authorList>
    </citation>
    <scope>NUCLEOTIDE SEQUENCE</scope>
    <source>
        <strain evidence="8">MSK.1.17</strain>
    </source>
</reference>
<keyword evidence="3 6" id="KW-0378">Hydrolase</keyword>
<evidence type="ECO:0000256" key="3">
    <source>
        <dbReference type="ARBA" id="ARBA00022801"/>
    </source>
</evidence>
<dbReference type="Gene3D" id="2.60.120.260">
    <property type="entry name" value="Galactose-binding domain-like"/>
    <property type="match status" value="1"/>
</dbReference>
<name>A0AAW5C6G1_9FIRM</name>
<keyword evidence="5 6" id="KW-0326">Glycosidase</keyword>
<accession>A0AAW5C6G1</accession>
<keyword evidence="2" id="KW-0858">Xylan degradation</keyword>
<dbReference type="GO" id="GO:0045493">
    <property type="term" value="P:xylan catabolic process"/>
    <property type="evidence" value="ECO:0007669"/>
    <property type="project" value="UniProtKB-KW"/>
</dbReference>
<dbReference type="SUPFAM" id="SSF49785">
    <property type="entry name" value="Galactose-binding domain-like"/>
    <property type="match status" value="1"/>
</dbReference>
<evidence type="ECO:0000256" key="2">
    <source>
        <dbReference type="ARBA" id="ARBA00022651"/>
    </source>
</evidence>
<keyword evidence="4" id="KW-0119">Carbohydrate metabolism</keyword>
<evidence type="ECO:0000313" key="10">
    <source>
        <dbReference type="Proteomes" id="UP001299608"/>
    </source>
</evidence>
<comment type="caution">
    <text evidence="7">The sequence shown here is derived from an EMBL/GenBank/DDBJ whole genome shotgun (WGS) entry which is preliminary data.</text>
</comment>
<dbReference type="AlphaFoldDB" id="A0AAW5C6G1"/>
<dbReference type="InterPro" id="IPR023296">
    <property type="entry name" value="Glyco_hydro_beta-prop_sf"/>
</dbReference>
<comment type="similarity">
    <text evidence="1 6">Belongs to the glycosyl hydrolase 43 family.</text>
</comment>
<dbReference type="Proteomes" id="UP000669239">
    <property type="component" value="Unassembled WGS sequence"/>
</dbReference>
<organism evidence="7 10">
    <name type="scientific">Enterocloster aldenensis</name>
    <dbReference type="NCBI Taxonomy" id="358742"/>
    <lineage>
        <taxon>Bacteria</taxon>
        <taxon>Bacillati</taxon>
        <taxon>Bacillota</taxon>
        <taxon>Clostridia</taxon>
        <taxon>Lachnospirales</taxon>
        <taxon>Lachnospiraceae</taxon>
        <taxon>Enterocloster</taxon>
    </lineage>
</organism>
<dbReference type="Pfam" id="PF04616">
    <property type="entry name" value="Glyco_hydro_43"/>
    <property type="match status" value="1"/>
</dbReference>
<evidence type="ECO:0000313" key="7">
    <source>
        <dbReference type="EMBL" id="MCG4748081.1"/>
    </source>
</evidence>
<evidence type="ECO:0000256" key="4">
    <source>
        <dbReference type="ARBA" id="ARBA00023277"/>
    </source>
</evidence>
<keyword evidence="9" id="KW-1185">Reference proteome</keyword>
<dbReference type="InterPro" id="IPR006710">
    <property type="entry name" value="Glyco_hydro_43"/>
</dbReference>
<dbReference type="PANTHER" id="PTHR43772">
    <property type="entry name" value="ENDO-1,4-BETA-XYLANASE"/>
    <property type="match status" value="1"/>
</dbReference>
<dbReference type="PANTHER" id="PTHR43772:SF2">
    <property type="entry name" value="PUTATIVE (AFU_ORTHOLOGUE AFUA_2G04480)-RELATED"/>
    <property type="match status" value="1"/>
</dbReference>
<reference evidence="8 9" key="1">
    <citation type="journal article" date="2020" name="Cell Host Microbe">
        <title>Functional and Genomic Variation between Human-Derived Isolates of Lachnospiraceae Reveals Inter- and Intra-Species Diversity.</title>
        <authorList>
            <person name="Sorbara M.T."/>
            <person name="Littmann E.R."/>
            <person name="Fontana E."/>
            <person name="Moody T.U."/>
            <person name="Kohout C.E."/>
            <person name="Gjonbalaj M."/>
            <person name="Eaton V."/>
            <person name="Seok R."/>
            <person name="Leiner I.M."/>
            <person name="Pamer E.G."/>
        </authorList>
    </citation>
    <scope>NUCLEOTIDE SEQUENCE [LARGE SCALE GENOMIC DNA]</scope>
    <source>
        <strain evidence="8 9">MSK.1.17</strain>
    </source>
</reference>
<dbReference type="Proteomes" id="UP001299608">
    <property type="component" value="Unassembled WGS sequence"/>
</dbReference>
<dbReference type="GO" id="GO:0004553">
    <property type="term" value="F:hydrolase activity, hydrolyzing O-glycosyl compounds"/>
    <property type="evidence" value="ECO:0007669"/>
    <property type="project" value="InterPro"/>
</dbReference>
<evidence type="ECO:0000256" key="1">
    <source>
        <dbReference type="ARBA" id="ARBA00009865"/>
    </source>
</evidence>
<keyword evidence="2" id="KW-0624">Polysaccharide degradation</keyword>
<evidence type="ECO:0000256" key="5">
    <source>
        <dbReference type="ARBA" id="ARBA00023295"/>
    </source>
</evidence>
<proteinExistence type="inferred from homology"/>
<dbReference type="CDD" id="cd04084">
    <property type="entry name" value="CBM6_xylanase-like"/>
    <property type="match status" value="1"/>
</dbReference>
<dbReference type="InterPro" id="IPR052176">
    <property type="entry name" value="Glycosyl_Hydrlase_43_Enz"/>
</dbReference>
<sequence length="480" mass="54155">MRKQMVNPLLPTYEYIPDCEPQVFGDRLYLYGSHDRFGGGKYCMNDYVCWSAPLSDLSDWYFHGVIYTKGQDPDNSDGREELWAPCVVRGMDDRYYMYYCLGHWYPKISVAVCDTPDGRYEFLGHVRYADGVELGQKEGDKIPFDPAVLIDDGRIFVYSGCAPTPILLRPEIDIRKDSQCIELEQDMLTVKGEPRKFLPTMADSEGTGFEGHEFFEASAIRKYMGRYYCTYSSVKLHELCWAVSDQPDAGFTYGGVLVSNGDIFPETHTNMAFDSKPDRNVKYYIGNNHGNLIRIGGEYYIFYHRHTNHCMFCRQTCVERVVMTEDGRFLQARMTSYGLNGMPLAGKGTYEAAIACNLYEREGASFSNRADVPVITQEGEDRECLPGQFIQGIRNGVTAGYRSFVFQNAGGITLTARGDGRGVFLVRDEEDGNVVAEIAMEPCTDWSDFSAPLSIDNGEHPLYLTFTGTGTVDLLNLTLL</sequence>
<dbReference type="EMBL" id="JAKNGE010000032">
    <property type="protein sequence ID" value="MCG4748081.1"/>
    <property type="molecule type" value="Genomic_DNA"/>
</dbReference>
<dbReference type="RefSeq" id="WP_165640858.1">
    <property type="nucleotide sequence ID" value="NZ_JAAITT010000002.1"/>
</dbReference>
<reference evidence="7" key="3">
    <citation type="submission" date="2022-01" db="EMBL/GenBank/DDBJ databases">
        <title>Collection of gut derived symbiotic bacterial strains cultured from healthy donors.</title>
        <authorList>
            <person name="Lin H."/>
            <person name="Kohout C."/>
            <person name="Waligurski E."/>
            <person name="Pamer E.G."/>
        </authorList>
    </citation>
    <scope>NUCLEOTIDE SEQUENCE</scope>
    <source>
        <strain evidence="7">DFI.6.55</strain>
    </source>
</reference>
<evidence type="ECO:0000313" key="8">
    <source>
        <dbReference type="EMBL" id="NSJ47354.1"/>
    </source>
</evidence>
<dbReference type="CDD" id="cd18620">
    <property type="entry name" value="GH43_XylA-like"/>
    <property type="match status" value="1"/>
</dbReference>
<dbReference type="InterPro" id="IPR008979">
    <property type="entry name" value="Galactose-bd-like_sf"/>
</dbReference>
<gene>
    <name evidence="8" type="ORF">G5B36_01365</name>
    <name evidence="7" type="ORF">L0N08_21920</name>
</gene>
<evidence type="ECO:0000313" key="9">
    <source>
        <dbReference type="Proteomes" id="UP000669239"/>
    </source>
</evidence>
<protein>
    <submittedName>
        <fullName evidence="7">Family 43 glycosylhydrolase</fullName>
    </submittedName>
</protein>
<dbReference type="EMBL" id="JAAITT010000002">
    <property type="protein sequence ID" value="NSJ47354.1"/>
    <property type="molecule type" value="Genomic_DNA"/>
</dbReference>
<dbReference type="SUPFAM" id="SSF75005">
    <property type="entry name" value="Arabinanase/levansucrase/invertase"/>
    <property type="match status" value="1"/>
</dbReference>
<evidence type="ECO:0000256" key="6">
    <source>
        <dbReference type="RuleBase" id="RU361187"/>
    </source>
</evidence>
<dbReference type="Gene3D" id="2.115.10.20">
    <property type="entry name" value="Glycosyl hydrolase domain, family 43"/>
    <property type="match status" value="1"/>
</dbReference>